<dbReference type="GO" id="GO:0005506">
    <property type="term" value="F:iron ion binding"/>
    <property type="evidence" value="ECO:0007669"/>
    <property type="project" value="InterPro"/>
</dbReference>
<feature type="binding site" description="axial binding residue" evidence="3">
    <location>
        <position position="426"/>
    </location>
    <ligand>
        <name>heme</name>
        <dbReference type="ChEBI" id="CHEBI:30413"/>
    </ligand>
    <ligandPart>
        <name>Fe</name>
        <dbReference type="ChEBI" id="CHEBI:18248"/>
    </ligandPart>
</feature>
<proteinExistence type="inferred from homology"/>
<dbReference type="PROSITE" id="PS00086">
    <property type="entry name" value="CYTOCHROME_P450"/>
    <property type="match status" value="1"/>
</dbReference>
<dbReference type="InterPro" id="IPR017972">
    <property type="entry name" value="Cyt_P450_CS"/>
</dbReference>
<keyword evidence="3 4" id="KW-0349">Heme</keyword>
<dbReference type="InterPro" id="IPR002401">
    <property type="entry name" value="Cyt_P450_E_grp-I"/>
</dbReference>
<evidence type="ECO:0000256" key="2">
    <source>
        <dbReference type="ARBA" id="ARBA00010617"/>
    </source>
</evidence>
<dbReference type="PANTHER" id="PTHR24305">
    <property type="entry name" value="CYTOCHROME P450"/>
    <property type="match status" value="1"/>
</dbReference>
<evidence type="ECO:0000313" key="6">
    <source>
        <dbReference type="Proteomes" id="UP000184315"/>
    </source>
</evidence>
<dbReference type="GO" id="GO:0020037">
    <property type="term" value="F:heme binding"/>
    <property type="evidence" value="ECO:0007669"/>
    <property type="project" value="InterPro"/>
</dbReference>
<dbReference type="SUPFAM" id="SSF48264">
    <property type="entry name" value="Cytochrome P450"/>
    <property type="match status" value="1"/>
</dbReference>
<evidence type="ECO:0000256" key="1">
    <source>
        <dbReference type="ARBA" id="ARBA00001971"/>
    </source>
</evidence>
<keyword evidence="4 5" id="KW-0560">Oxidoreductase</keyword>
<dbReference type="PRINTS" id="PR00385">
    <property type="entry name" value="P450"/>
</dbReference>
<evidence type="ECO:0000313" key="5">
    <source>
        <dbReference type="EMBL" id="CUR33222.1"/>
    </source>
</evidence>
<dbReference type="InterPro" id="IPR036396">
    <property type="entry name" value="Cyt_P450_sf"/>
</dbReference>
<organism evidence="5 6">
    <name type="scientific">Planktothrix tepida PCC 9214</name>
    <dbReference type="NCBI Taxonomy" id="671072"/>
    <lineage>
        <taxon>Bacteria</taxon>
        <taxon>Bacillati</taxon>
        <taxon>Cyanobacteriota</taxon>
        <taxon>Cyanophyceae</taxon>
        <taxon>Oscillatoriophycideae</taxon>
        <taxon>Oscillatoriales</taxon>
        <taxon>Microcoleaceae</taxon>
        <taxon>Planktothrix</taxon>
    </lineage>
</organism>
<dbReference type="CDD" id="cd11053">
    <property type="entry name" value="CYP110-like"/>
    <property type="match status" value="1"/>
</dbReference>
<dbReference type="Gene3D" id="1.10.630.10">
    <property type="entry name" value="Cytochrome P450"/>
    <property type="match status" value="1"/>
</dbReference>
<dbReference type="AlphaFoldDB" id="A0A1J1LLY2"/>
<keyword evidence="4" id="KW-0503">Monooxygenase</keyword>
<reference evidence="6" key="1">
    <citation type="submission" date="2015-10" db="EMBL/GenBank/DDBJ databases">
        <authorList>
            <person name="Regsiter A."/>
            <person name="william w."/>
        </authorList>
    </citation>
    <scope>NUCLEOTIDE SEQUENCE [LARGE SCALE GENOMIC DNA]</scope>
</reference>
<dbReference type="Pfam" id="PF00067">
    <property type="entry name" value="p450"/>
    <property type="match status" value="1"/>
</dbReference>
<dbReference type="EMBL" id="CZDF01000156">
    <property type="protein sequence ID" value="CUR33222.1"/>
    <property type="molecule type" value="Genomic_DNA"/>
</dbReference>
<dbReference type="STRING" id="671072.PL9214500469"/>
<dbReference type="InterPro" id="IPR001128">
    <property type="entry name" value="Cyt_P450"/>
</dbReference>
<dbReference type="PRINTS" id="PR00463">
    <property type="entry name" value="EP450I"/>
</dbReference>
<dbReference type="InterPro" id="IPR050121">
    <property type="entry name" value="Cytochrome_P450_monoxygenase"/>
</dbReference>
<keyword evidence="3 4" id="KW-0479">Metal-binding</keyword>
<gene>
    <name evidence="5" type="primary">cyp</name>
    <name evidence="5" type="ORF">PL9214500469</name>
</gene>
<keyword evidence="3 4" id="KW-0408">Iron</keyword>
<name>A0A1J1LLY2_9CYAN</name>
<dbReference type="PANTHER" id="PTHR24305:SF166">
    <property type="entry name" value="CYTOCHROME P450 12A4, MITOCHONDRIAL-RELATED"/>
    <property type="match status" value="1"/>
</dbReference>
<dbReference type="GO" id="GO:0004497">
    <property type="term" value="F:monooxygenase activity"/>
    <property type="evidence" value="ECO:0007669"/>
    <property type="project" value="UniProtKB-KW"/>
</dbReference>
<dbReference type="EC" id="1.14.-.-" evidence="5"/>
<dbReference type="GO" id="GO:0016705">
    <property type="term" value="F:oxidoreductase activity, acting on paired donors, with incorporation or reduction of molecular oxygen"/>
    <property type="evidence" value="ECO:0007669"/>
    <property type="project" value="InterPro"/>
</dbReference>
<sequence length="493" mass="56644">MSWEDVNGVANSLHIVTIEETLTSFEQTETLIMNTQLPPASSRSAFLEKGYWIIAPLDYMDTHARKLGDIFSNYILGAEKPWIFVSDPQAIQQIFTNEVFEAPGSLNKLLAPLTGDYSIFMLEGDRHKRERKLLMPSFHGERMRDYGELITDITHKIMNKLPLKETFIARDTLQAISLDVILKVVFGVYEGKRYSQLKPLLAGMLEIGKSPLTSSFLFFPILQQNLGFWSPWGYFLKQRQKIDELLYAEIRERRENPDESRKDILNLMIAARDEEGNPMTDQELRDELLTLLFAGHETTATAMSWALYWIHRQPEVYQTLMQELTSLPSDANGMDIFRLPYLTAVCQETLRIYPVGMLTFARTNKESVDLMGYQLPPKTLVVGCIYLTHRREDLYPQADQFKPERFLEHKFSPYEFLPFGGGSRLCLGMALAQYEMKLVLATILLNYELNLLEKQPVKAVRRGVTLAPKGGIKMELLNQRPQPQKTIDLARTV</sequence>
<evidence type="ECO:0000256" key="4">
    <source>
        <dbReference type="RuleBase" id="RU000461"/>
    </source>
</evidence>
<comment type="similarity">
    <text evidence="2 4">Belongs to the cytochrome P450 family.</text>
</comment>
<keyword evidence="6" id="KW-1185">Reference proteome</keyword>
<comment type="cofactor">
    <cofactor evidence="1 3">
        <name>heme</name>
        <dbReference type="ChEBI" id="CHEBI:30413"/>
    </cofactor>
</comment>
<dbReference type="Proteomes" id="UP000184315">
    <property type="component" value="Unassembled WGS sequence"/>
</dbReference>
<protein>
    <submittedName>
        <fullName evidence="5">Putative cytochrome P450 110</fullName>
        <ecNumber evidence="5">1.14.-.-</ecNumber>
    </submittedName>
</protein>
<accession>A0A1J1LLY2</accession>
<evidence type="ECO:0000256" key="3">
    <source>
        <dbReference type="PIRSR" id="PIRSR602401-1"/>
    </source>
</evidence>